<comment type="caution">
    <text evidence="2">The sequence shown here is derived from an EMBL/GenBank/DDBJ whole genome shotgun (WGS) entry which is preliminary data.</text>
</comment>
<name>A0AAD5P6Z4_9FUNG</name>
<gene>
    <name evidence="2" type="ORF">BDA99DRAFT_529556</name>
</gene>
<feature type="region of interest" description="Disordered" evidence="1">
    <location>
        <begin position="27"/>
        <end position="51"/>
    </location>
</feature>
<evidence type="ECO:0000313" key="3">
    <source>
        <dbReference type="Proteomes" id="UP001209540"/>
    </source>
</evidence>
<reference evidence="2" key="2">
    <citation type="submission" date="2023-02" db="EMBL/GenBank/DDBJ databases">
        <authorList>
            <consortium name="DOE Joint Genome Institute"/>
            <person name="Mondo S.J."/>
            <person name="Chang Y."/>
            <person name="Wang Y."/>
            <person name="Ahrendt S."/>
            <person name="Andreopoulos W."/>
            <person name="Barry K."/>
            <person name="Beard J."/>
            <person name="Benny G.L."/>
            <person name="Blankenship S."/>
            <person name="Bonito G."/>
            <person name="Cuomo C."/>
            <person name="Desiro A."/>
            <person name="Gervers K.A."/>
            <person name="Hundley H."/>
            <person name="Kuo A."/>
            <person name="LaButti K."/>
            <person name="Lang B.F."/>
            <person name="Lipzen A."/>
            <person name="O'Donnell K."/>
            <person name="Pangilinan J."/>
            <person name="Reynolds N."/>
            <person name="Sandor L."/>
            <person name="Smith M.W."/>
            <person name="Tsang A."/>
            <person name="Grigoriev I.V."/>
            <person name="Stajich J.E."/>
            <person name="Spatafora J.W."/>
        </authorList>
    </citation>
    <scope>NUCLEOTIDE SEQUENCE</scope>
    <source>
        <strain evidence="2">RSA 2281</strain>
    </source>
</reference>
<keyword evidence="3" id="KW-1185">Reference proteome</keyword>
<evidence type="ECO:0000256" key="1">
    <source>
        <dbReference type="SAM" id="MobiDB-lite"/>
    </source>
</evidence>
<proteinExistence type="predicted"/>
<protein>
    <submittedName>
        <fullName evidence="2">Uncharacterized protein</fullName>
    </submittedName>
</protein>
<dbReference type="EMBL" id="JAIXMP010000064">
    <property type="protein sequence ID" value="KAI9244022.1"/>
    <property type="molecule type" value="Genomic_DNA"/>
</dbReference>
<dbReference type="AlphaFoldDB" id="A0AAD5P6Z4"/>
<sequence>MCHEIRSASITHQSLINNAINNNINKNNGRHLQSSPQHCRNRSTKREQSKSKNIASWMMINQEQPHKHCIINNPNCRLSVKHYSSKRVVQGTINNSITTMISCATQQEQVMWRLTYIVNTMQQELQHPLMSDHHFSALQQIYQHRHSSNNNAMIAQQQQQKIPEMDNNTNVRYMIPICLTTNIMSLSNGFTVNNKKSKSASSYGGRFVHHGTTWIKDKWRRWCL</sequence>
<evidence type="ECO:0000313" key="2">
    <source>
        <dbReference type="EMBL" id="KAI9244022.1"/>
    </source>
</evidence>
<reference evidence="2" key="1">
    <citation type="journal article" date="2022" name="IScience">
        <title>Evolution of zygomycete secretomes and the origins of terrestrial fungal ecologies.</title>
        <authorList>
            <person name="Chang Y."/>
            <person name="Wang Y."/>
            <person name="Mondo S."/>
            <person name="Ahrendt S."/>
            <person name="Andreopoulos W."/>
            <person name="Barry K."/>
            <person name="Beard J."/>
            <person name="Benny G.L."/>
            <person name="Blankenship S."/>
            <person name="Bonito G."/>
            <person name="Cuomo C."/>
            <person name="Desiro A."/>
            <person name="Gervers K.A."/>
            <person name="Hundley H."/>
            <person name="Kuo A."/>
            <person name="LaButti K."/>
            <person name="Lang B.F."/>
            <person name="Lipzen A."/>
            <person name="O'Donnell K."/>
            <person name="Pangilinan J."/>
            <person name="Reynolds N."/>
            <person name="Sandor L."/>
            <person name="Smith M.E."/>
            <person name="Tsang A."/>
            <person name="Grigoriev I.V."/>
            <person name="Stajich J.E."/>
            <person name="Spatafora J.W."/>
        </authorList>
    </citation>
    <scope>NUCLEOTIDE SEQUENCE</scope>
    <source>
        <strain evidence="2">RSA 2281</strain>
    </source>
</reference>
<dbReference type="Proteomes" id="UP001209540">
    <property type="component" value="Unassembled WGS sequence"/>
</dbReference>
<accession>A0AAD5P6Z4</accession>
<organism evidence="2 3">
    <name type="scientific">Phascolomyces articulosus</name>
    <dbReference type="NCBI Taxonomy" id="60185"/>
    <lineage>
        <taxon>Eukaryota</taxon>
        <taxon>Fungi</taxon>
        <taxon>Fungi incertae sedis</taxon>
        <taxon>Mucoromycota</taxon>
        <taxon>Mucoromycotina</taxon>
        <taxon>Mucoromycetes</taxon>
        <taxon>Mucorales</taxon>
        <taxon>Lichtheimiaceae</taxon>
        <taxon>Phascolomyces</taxon>
    </lineage>
</organism>